<feature type="domain" description="Ig-like" evidence="1">
    <location>
        <begin position="584"/>
        <end position="710"/>
    </location>
</feature>
<gene>
    <name evidence="4" type="ORF">NP493_1334g01024</name>
</gene>
<dbReference type="PROSITE" id="PS51233">
    <property type="entry name" value="VWFD"/>
    <property type="match status" value="4"/>
</dbReference>
<dbReference type="Pfam" id="PF26129">
    <property type="entry name" value="Vwde"/>
    <property type="match status" value="4"/>
</dbReference>
<dbReference type="InterPro" id="IPR007110">
    <property type="entry name" value="Ig-like_dom"/>
</dbReference>
<dbReference type="Proteomes" id="UP001209878">
    <property type="component" value="Unassembled WGS sequence"/>
</dbReference>
<feature type="domain" description="VWFD" evidence="3">
    <location>
        <begin position="2933"/>
        <end position="3110"/>
    </location>
</feature>
<feature type="domain" description="VWFD" evidence="3">
    <location>
        <begin position="813"/>
        <end position="990"/>
    </location>
</feature>
<dbReference type="Gene3D" id="2.60.120.200">
    <property type="match status" value="5"/>
</dbReference>
<dbReference type="Pfam" id="PF00024">
    <property type="entry name" value="PAN_1"/>
    <property type="match status" value="1"/>
</dbReference>
<dbReference type="SUPFAM" id="SSF49899">
    <property type="entry name" value="Concanavalin A-like lectins/glucanases"/>
    <property type="match status" value="5"/>
</dbReference>
<comment type="caution">
    <text evidence="4">The sequence shown here is derived from an EMBL/GenBank/DDBJ whole genome shotgun (WGS) entry which is preliminary data.</text>
</comment>
<protein>
    <submittedName>
        <fullName evidence="4">Uncharacterized protein</fullName>
    </submittedName>
</protein>
<dbReference type="PANTHER" id="PTHR47635">
    <property type="entry name" value="CUB DOMAIN-CONTAINING PROTEIN"/>
    <property type="match status" value="1"/>
</dbReference>
<sequence>MFESVLSGDSFKSLQKIDQVVTKGPITVTEGGDVEYIEITTTLPPRFICASSKTLTSMNDTCEITVFGILGIESGDRKCSDGTSIPQAVIGWPPSYVDDITVPCGVKVTETNWFRVLQLAVKAKLDLIKDMNYKRQLTISQKLSIDTVETIAELKVIEVTVINMDQMLSCSASGDPHYRTFDGAYFDNYIEGELVMFRHKTLPYAVHTFQRQCNLRATCHCTIAIRSGDDVIVIDSCGPGKTPVSRTPQIEVRLYLNGDLTPGTKIEQYNGGTTYRVSVGFLQVHYRVTSYPLGKFALTGCGGIIDLMGLGAITSVNNTVIVSGPENTENGATMFTGAEESQVKIENIAKLDTKYSLSIFVIVYVEESGPVVNYGIDRGVGLYYNKTNGEFVFRVVKRNTTDLIAEVKTKVDAKKWYHVGGTYDYNTGKTYLYIDNKLEAVSDTPKQDMLATDSTIYLGAIEMVTAEFKGRMSCLQIFNRAVAEAEIDNLKKCELKTTYWKQTPMAGVSEYYKRHSDKILSECKSLCLAEKICRSITWSMNKNCYLSTTAKWSEKKPSYNYYEFVEVHALEQLAGKYPSLPELPKIQLVHKENATVNGTDDFSIFSLKCEVSTATETNVVYELQWVINGAVSKKNTFTLSDALDGKFESVLSGDSLKSFQKIDQIMTKGPLTVSEGGDIEYIEITTTLPPRFICALSETLALVNGTCEITVFGILGIESGDRKCSDGTNIPQAVIGWPHAYGDNIIVPCGVKVTKMNWVHILRLSVKAKVDLIKDRNYKRQLTISQKVSVGTVAITTDLKVIEVTVKNTDRGLSCSATGDPHYHTFDGAYFDNYIEGELVMYRHKTLPYAVHTFQRRCYNHAACHCTIAIRSGDDVVIINNCGPGGMQVSRIPQIEVRLYLNGDLTPGTKIEQYNGGTTYKVRLPTGTVVHVQGRGSGYMNTFIYLSAADYNQVEGMCGSADGNPSNDFFGGRIPVNWIKTWRVEQKDSLYFGSCKKLVTSSKKSSHLTTVVAGIPTYCDCTRDIQTCAPGRDVVNCVSSTSASKGNDITSMLLTQALQPLGCDDDDPPDENPPEFDIEFSPKPVEWPTTGPLTKTKVEEHCRLKIEGSVVGKLCGRLLRITFDIEIEGCMEDVKIAGDLTSAMASIDSALEKCKGELEGNEEFQKPDNPDEENPLVAIGDKLCPGDEEKGICNGQGACKLGVCVCNTPFRGPDCSIDGGKPPSIVKTELNCNGFCKKVVITGEGFFESDAMQCEFTKIELSITSWKVLGASHVTIVTAEYMGTNQMMCTLPDPKGSYIIRVKCIGVVWSPWVTLLNYDDLCRTCSFDNDKRCEIKANTCYIDNTCQVDGGLKPQDTRLGCKPGISKEQWSVIGRSYPLGKFALTGCAGIIDLMGLGTVTSIHNTIIVSGPDNTENGATMFTGAAESQMKIENIAKLDTKYSLSVFLHVYVEESGSVVNYGTVRGVGLYYDKTNGEIVFRVVNRNTTDLITEVKAKVDAKKWYHVGGTYDYDTGKTYLYIDSKQEAVSDTPKHDMLATHSTIYLGAIAGDTNKFKGRVSCLQIFDRAVDEAEADNLKKCELKTTYWKKTPRAGVSEYYKKLSNKILSECKRLCRDEKICRSFTWSINRNCYLSKSAKLSQKKPSYNYYELVEVDALEQLTGKYPSLPELPEIQLVRSENATANGPDDFSVFSLKCEVSTAKETNVKYELQWVINGAVNKTNTVTSSDARGGKFEWVLSGESLKSFQKIDQVVTKGPLTVTEGEDVEYIEFAATLPPRFICASSETLHSSNDTCEITVFGILGIESGDRKCSDGTSIPQAVIGWPHSYIDDIIVPCGVKVTEMNWLSVLRLAVKAKVDLIKDSNYKRQLTISQKISIGSVSNTVDLNIIQVTVTNTDRGLSCSASGDPHYSTFDGAYFHNYIEGELVMFRHKTLPYAVHTFQRRCNTHAACHCTIAIRSGDDVIIIDVCGPGGTPASRIPQIEVQLYLNGDLTPGTKIEQYNGGTTYKVRLPTGTVIQVQRGWSNYMNTAIYLSVADYGQTEGMCGTADGNPGNDFFGGRMPADWIKTWRVQQKDSLYFGSCKKVVTTSVPSDRLTSVVAGHPTYCDCTSDMQTCAPGRDVVNCVSSTSTGRGNDITSMLLTQALQPLGCDDGPPAVKPPPVFDLEFNPKPVDWPTTGPITKPKVEEHCRLKIEGSVVGSLCGRLLNITFHMEIEGCMEDVKIGGALAWAKASIGAALEKCKGVLEGKEQGPPSPGKENPLIEIGDKLCPEDETNGMCSGKGTCKLGVCTCNTPFRGPDCSIDGGKPPSNVKSELNCNGFCKKVVITGEGFFESDAMQCEFTKIELSITSWKVLGVSHVTVVKAEYMGTNQMMCTLPDPKGSYVIRVKCIDVLWSPRVTLLNFDDRCLSCSFGNEKKCKTKVNTCYIDNTCHVGGDLNPQDDRWACKPGISQDQWSVIGTSYPLGKFALTGCGGIIDLMGLGTITFENNTIIVSGPDNTENGATMFTGAADSQVKIENVAKLDTKYSLSIFLNVYVEESGSIVNYGTDRGVGLYYDNTNGEIVFRVVKRNTTDLITEVKAKVDAKKWYHVGGTYDYNTGKTYLYIDNKQEAVSDSPKQDMLATDSTISLGAIALDTDKFKGRVSCLQIFDRAVEEAEIHNLKKCLLKYPNLPKLPEIQLVQRENATANGTDDFSIFSLNCEVFTATETNVEYELQWVINGAVSKTNTFTSSDATDAKFESVLSGNSLKSLQKIDQIVCRVYTCFEGTCNTVKCPTDSLPYKPGVKVVTKGPMIVSEGGDVEYIEFSATLPPRFICASSETLGSTNGICEITVFGILGIESGDRKCLDGTSIPQAVIGWPRSYVDDIIVPCGVRVTEMNWLWVLRLAVKAKVDLIKDRNYKRQLTISQKISTGIKEVTTDLRVIEVTVINRDRGLTCSALTDPHYNTFDGANFDNYIEGELVMFRHKTLPYAVHTFQRRCFGNAACHCIIAIRSGDDVIVIDSCGPDKTPASRIPQIEVQLYLNGDLTPGTIIEQYNGGYAYKVRLPTGTVIQVKRVGGVFLNTVIYLSTADYNQTEGLCGSADDDPRNDLFGGNMPTEWIKTWRVEQKDSLYFGSCKKLMTNSVPSSHLTSVVAGYPTYCDCISDMQTCAPGRDVVNCVSSTSTGRGNDITSMLLTQAFQPLGCDGGPPAGKYPVFDLEFSPEPVTWPITGPLTKSKVDEYCRLKIEGSVLGKLCGRLLRITFDMEIEGCMEDVKISGALEWAKGSIDAALEKCKGVMEGDEEFQGPAGPGKENPLVEIGDKVCPEDENENICSGHGTCKLGVCTCEAPFRGPDCSIDGGKPLSIVKTEIICNGICQKVVITGEGFFESDAMQCEFTKIELSITSWNVLGASYVTIVKAEYMGTNQMMCALPDPKGSYVIRVKCIGVLWSPRVTLLNFDANTCFIDNICYIDGGLNPQDARWACKPGISEDQWSIIGTSYPLGKFALTGCGGIIDLMGLGAITSVNNTVIVSGPDNTENGATMFTGTAESHVKIENIAKLDTKYSLSIFLNLYVEESGSVLNYGTDRGVGLYYNKTSGEIVFRVVKRNTTDLIAEVNAKVDGKKWYHIGGTYDYNTGKTYLYIDNKQEAVSDTPKQGMLATGSTIYLGAIAGVTEKFKGRVSCLQMFDRVIEEAEIDNLKKCKLTLEQLSRNYPSLPELPDIQLVWRENAIANGTDDFSVFNLKCDVSTAKETSVKYELQWIINGAITKTNTFISSDATGGKFESVLSGDSLKSLQKIDQVMTKGPLTVFEGGNVEYVEFAATLPPQFICAASETVASVNGTCEITVFGILGIESGDRICLDGKSIPQAVIGWPHSYGDNIIVPCGVKVTGTNWFWVLRLAVKAKVDLIKDRNYKRQLTISQKISTGIKEFTADLKVIEVTVINRDRGLTCSALTDPHYNTFDGANFDNYIEGELVMFRHKTLPYAVHTFQRRCFGNAACHCIIAIRSGDDVIVIDSCGPDKTPASRIPQVEVQLYLNGDLTPGTIIDQYNGGYAYKVRLPTGTVIQVKRVGGIFLNTVIYLSTADYNQTEGMCGSADDNPQNDLFGGNMPTEWIKTWRVEQKDSLYFGSCNKLVTNSVPSSHLTSVVAGHPTYCDCTSDKQTCAPGRDVVNCVSATSTGRGKDITSMLLSQALQSLGCDGGPPAGKYPEFDLEFSPKPVTWPITGPLTKAKVEEHCRLKIEGSVVGKLCGRLLHITFDMEIEGCMEDVKISGALEWAKGSIDAALEKCKGVMEGDEEFHGPAGPGKENPLVEIGDKVCPEDENENICSGHGTCKLGVCTCNASFRGPDCSIDDGKPPSIVKTEMICNGICQKVVITGEGFFESNAMQCEFTKIELSITSWNVLGASHVTIVKAEYMGTNQMMCALPDPKGSYVIRVKCIGVLWSPRVTLLNFDVRCRTCSFGSNKKCEIKANTCYIDNMCYIDGGLNPQDARWACKPGISQDQWSVVGTSYSLGKFALTGCGGIIDLMDLGAIISVNNTIIVSGPENTENGATMFTGAVESQMKIENIAKLDTKYSFSVFLNVYVEESGPVVNYGTDRGVGLYYNKTSGEIVFRVVKRNTTDLVAELKATVDAKKWYHIGGTHDYNTGKTYLYIDSKQEAVSETPIRDMLATDSTIYMGAIEGVTDKFKGRVSCLQIFDRVIEDADIENLKKCQLTLKQLSGNYPSLPELPEIQLVLMENGTTNSTDDFSVFSLKCDVSTPKETNVKYELQWIINGAISKTNTFLSSDATGGKFESLLSGDSLKSLQKIDQIVCRVYACFEGKCNTVKCPTDSLPYKPEIKVMTKGPLTVFEGGNVEYLEFAATLPPQFICAASETVASVNGTCEITVFGILGIESGDRICLDGTSILQAVIGWPHSYGDDVIVPCGVKVTKTNWFWVLRLAVKAKVDLIKDKELQATIDHQSENIHRNQEVYC</sequence>
<evidence type="ECO:0000259" key="3">
    <source>
        <dbReference type="PROSITE" id="PS51233"/>
    </source>
</evidence>
<dbReference type="InterPro" id="IPR003609">
    <property type="entry name" value="Pan_app"/>
</dbReference>
<dbReference type="PROSITE" id="PS50835">
    <property type="entry name" value="IG_LIKE"/>
    <property type="match status" value="5"/>
</dbReference>
<reference evidence="4" key="1">
    <citation type="journal article" date="2023" name="Mol. Biol. Evol.">
        <title>Third-Generation Sequencing Reveals the Adaptive Role of the Epigenome in Three Deep-Sea Polychaetes.</title>
        <authorList>
            <person name="Perez M."/>
            <person name="Aroh O."/>
            <person name="Sun Y."/>
            <person name="Lan Y."/>
            <person name="Juniper S.K."/>
            <person name="Young C.R."/>
            <person name="Angers B."/>
            <person name="Qian P.Y."/>
        </authorList>
    </citation>
    <scope>NUCLEOTIDE SEQUENCE</scope>
    <source>
        <strain evidence="4">R07B-5</strain>
    </source>
</reference>
<evidence type="ECO:0000259" key="1">
    <source>
        <dbReference type="PROSITE" id="PS50835"/>
    </source>
</evidence>
<proteinExistence type="predicted"/>
<feature type="domain" description="Apple" evidence="2">
    <location>
        <begin position="1579"/>
        <end position="1652"/>
    </location>
</feature>
<evidence type="ECO:0000259" key="2">
    <source>
        <dbReference type="PROSITE" id="PS50948"/>
    </source>
</evidence>
<keyword evidence="5" id="KW-1185">Reference proteome</keyword>
<dbReference type="Pfam" id="PF13385">
    <property type="entry name" value="Laminin_G_3"/>
    <property type="match status" value="5"/>
</dbReference>
<dbReference type="Pfam" id="PF00094">
    <property type="entry name" value="VWD"/>
    <property type="match status" value="4"/>
</dbReference>
<accession>A0AAD9NDF0</accession>
<feature type="domain" description="Ig-like" evidence="1">
    <location>
        <begin position="1670"/>
        <end position="1796"/>
    </location>
</feature>
<dbReference type="EMBL" id="JAODUO010001333">
    <property type="protein sequence ID" value="KAK2166192.1"/>
    <property type="molecule type" value="Genomic_DNA"/>
</dbReference>
<dbReference type="InterPro" id="IPR001846">
    <property type="entry name" value="VWF_type-D"/>
</dbReference>
<feature type="domain" description="VWFD" evidence="3">
    <location>
        <begin position="1899"/>
        <end position="2076"/>
    </location>
</feature>
<dbReference type="InterPro" id="IPR058727">
    <property type="entry name" value="Helical_Vwde"/>
</dbReference>
<evidence type="ECO:0000313" key="4">
    <source>
        <dbReference type="EMBL" id="KAK2166192.1"/>
    </source>
</evidence>
<feature type="domain" description="VWFD" evidence="3">
    <location>
        <begin position="3928"/>
        <end position="4111"/>
    </location>
</feature>
<name>A0AAD9NDF0_RIDPI</name>
<dbReference type="Gene3D" id="2.10.25.10">
    <property type="entry name" value="Laminin"/>
    <property type="match status" value="3"/>
</dbReference>
<evidence type="ECO:0000313" key="5">
    <source>
        <dbReference type="Proteomes" id="UP001209878"/>
    </source>
</evidence>
<dbReference type="InterPro" id="IPR013320">
    <property type="entry name" value="ConA-like_dom_sf"/>
</dbReference>
<dbReference type="SMART" id="SM00216">
    <property type="entry name" value="VWD"/>
    <property type="match status" value="4"/>
</dbReference>
<organism evidence="4 5">
    <name type="scientific">Ridgeia piscesae</name>
    <name type="common">Tubeworm</name>
    <dbReference type="NCBI Taxonomy" id="27915"/>
    <lineage>
        <taxon>Eukaryota</taxon>
        <taxon>Metazoa</taxon>
        <taxon>Spiralia</taxon>
        <taxon>Lophotrochozoa</taxon>
        <taxon>Annelida</taxon>
        <taxon>Polychaeta</taxon>
        <taxon>Sedentaria</taxon>
        <taxon>Canalipalpata</taxon>
        <taxon>Sabellida</taxon>
        <taxon>Siboglinidae</taxon>
        <taxon>Ridgeia</taxon>
    </lineage>
</organism>
<dbReference type="Pfam" id="PF23106">
    <property type="entry name" value="EGF_Teneurin"/>
    <property type="match status" value="3"/>
</dbReference>
<feature type="domain" description="Ig-like" evidence="1">
    <location>
        <begin position="4711"/>
        <end position="4799"/>
    </location>
</feature>
<feature type="domain" description="Ig-like" evidence="1">
    <location>
        <begin position="3699"/>
        <end position="3825"/>
    </location>
</feature>
<feature type="domain" description="Ig-like" evidence="1">
    <location>
        <begin position="2674"/>
        <end position="2762"/>
    </location>
</feature>
<dbReference type="PROSITE" id="PS50948">
    <property type="entry name" value="PAN"/>
    <property type="match status" value="1"/>
</dbReference>
<dbReference type="SMART" id="SM00473">
    <property type="entry name" value="PAN_AP"/>
    <property type="match status" value="2"/>
</dbReference>
<dbReference type="PANTHER" id="PTHR47635:SF2">
    <property type="entry name" value="LAMG-LIKE JELLYROLL FOLD DOMAIN-CONTAINING PROTEIN"/>
    <property type="match status" value="1"/>
</dbReference>